<name>A0A917V3V7_9NOCA</name>
<dbReference type="GO" id="GO:0016705">
    <property type="term" value="F:oxidoreductase activity, acting on paired donors, with incorporation or reduction of molecular oxygen"/>
    <property type="evidence" value="ECO:0007669"/>
    <property type="project" value="InterPro"/>
</dbReference>
<sequence>MSALALSVLDLAPVQADATATEALAATTRFAQTVERFDFLRFWVAEHHNMPGIASSSPPVVLAHLASATKKIRVGSGGVMLPNHAPLVVAEQFGTLESLYPGRIDLGLGRAPGTDPVTARALRRGARGAGGDEFPQELTELISYFRGTADTVASPGYGAEPEIFLLGSSGYSAQVAAILGLGFAFAHHFSPDNTHAALKLYRDNFRPSAELSEPYVIVAVSAITAETDAAADELAKPRDLAMANLRSGRPQALATPAQAASFGATPEERAFSAHRKAGQLQGSPQTVRAQAADLLATTKANELMINTMIYNIDDRIHSLELTRDAVLAAADPTA</sequence>
<comment type="similarity">
    <text evidence="1">To bacterial alkanal monooxygenase alpha and beta chains.</text>
</comment>
<dbReference type="PANTHER" id="PTHR30137">
    <property type="entry name" value="LUCIFERASE-LIKE MONOOXYGENASE"/>
    <property type="match status" value="1"/>
</dbReference>
<keyword evidence="3" id="KW-0503">Monooxygenase</keyword>
<dbReference type="Pfam" id="PF00296">
    <property type="entry name" value="Bac_luciferase"/>
    <property type="match status" value="1"/>
</dbReference>
<dbReference type="InterPro" id="IPR011251">
    <property type="entry name" value="Luciferase-like_dom"/>
</dbReference>
<accession>A0A917V3V7</accession>
<evidence type="ECO:0000313" key="3">
    <source>
        <dbReference type="EMBL" id="GGK33277.1"/>
    </source>
</evidence>
<reference evidence="3" key="2">
    <citation type="submission" date="2020-09" db="EMBL/GenBank/DDBJ databases">
        <authorList>
            <person name="Sun Q."/>
            <person name="Zhou Y."/>
        </authorList>
    </citation>
    <scope>NUCLEOTIDE SEQUENCE</scope>
    <source>
        <strain evidence="3">CGMCC 4.7278</strain>
    </source>
</reference>
<keyword evidence="4" id="KW-1185">Reference proteome</keyword>
<keyword evidence="3" id="KW-0560">Oxidoreductase</keyword>
<dbReference type="Proteomes" id="UP000612956">
    <property type="component" value="Unassembled WGS sequence"/>
</dbReference>
<feature type="domain" description="Luciferase-like" evidence="2">
    <location>
        <begin position="7"/>
        <end position="293"/>
    </location>
</feature>
<organism evidence="3 4">
    <name type="scientific">Nocardia camponoti</name>
    <dbReference type="NCBI Taxonomy" id="1616106"/>
    <lineage>
        <taxon>Bacteria</taxon>
        <taxon>Bacillati</taxon>
        <taxon>Actinomycetota</taxon>
        <taxon>Actinomycetes</taxon>
        <taxon>Mycobacteriales</taxon>
        <taxon>Nocardiaceae</taxon>
        <taxon>Nocardia</taxon>
    </lineage>
</organism>
<dbReference type="FunFam" id="3.20.20.30:FF:000002">
    <property type="entry name" value="LLM class flavin-dependent oxidoreductase"/>
    <property type="match status" value="1"/>
</dbReference>
<dbReference type="NCBIfam" id="TIGR03558">
    <property type="entry name" value="oxido_grp_1"/>
    <property type="match status" value="1"/>
</dbReference>
<evidence type="ECO:0000259" key="2">
    <source>
        <dbReference type="Pfam" id="PF00296"/>
    </source>
</evidence>
<dbReference type="GO" id="GO:0005829">
    <property type="term" value="C:cytosol"/>
    <property type="evidence" value="ECO:0007669"/>
    <property type="project" value="TreeGrafter"/>
</dbReference>
<dbReference type="Gene3D" id="3.20.20.30">
    <property type="entry name" value="Luciferase-like domain"/>
    <property type="match status" value="1"/>
</dbReference>
<dbReference type="GO" id="GO:0004497">
    <property type="term" value="F:monooxygenase activity"/>
    <property type="evidence" value="ECO:0007669"/>
    <property type="project" value="UniProtKB-KW"/>
</dbReference>
<dbReference type="CDD" id="cd00347">
    <property type="entry name" value="Flavin_utilizing_monoxygenases"/>
    <property type="match status" value="1"/>
</dbReference>
<reference evidence="3" key="1">
    <citation type="journal article" date="2014" name="Int. J. Syst. Evol. Microbiol.">
        <title>Complete genome sequence of Corynebacterium casei LMG S-19264T (=DSM 44701T), isolated from a smear-ripened cheese.</title>
        <authorList>
            <consortium name="US DOE Joint Genome Institute (JGI-PGF)"/>
            <person name="Walter F."/>
            <person name="Albersmeier A."/>
            <person name="Kalinowski J."/>
            <person name="Ruckert C."/>
        </authorList>
    </citation>
    <scope>NUCLEOTIDE SEQUENCE</scope>
    <source>
        <strain evidence="3">CGMCC 4.7278</strain>
    </source>
</reference>
<comment type="caution">
    <text evidence="3">The sequence shown here is derived from an EMBL/GenBank/DDBJ whole genome shotgun (WGS) entry which is preliminary data.</text>
</comment>
<dbReference type="InterPro" id="IPR050766">
    <property type="entry name" value="Bact_Lucif_Oxidored"/>
</dbReference>
<protein>
    <submittedName>
        <fullName evidence="3">FMN-linked alkanal monooxygenase</fullName>
    </submittedName>
</protein>
<dbReference type="InterPro" id="IPR036661">
    <property type="entry name" value="Luciferase-like_sf"/>
</dbReference>
<dbReference type="RefSeq" id="WP_188826728.1">
    <property type="nucleotide sequence ID" value="NZ_BMMW01000001.1"/>
</dbReference>
<gene>
    <name evidence="3" type="ORF">GCM10011591_01140</name>
</gene>
<proteinExistence type="predicted"/>
<dbReference type="SUPFAM" id="SSF51679">
    <property type="entry name" value="Bacterial luciferase-like"/>
    <property type="match status" value="1"/>
</dbReference>
<evidence type="ECO:0000256" key="1">
    <source>
        <dbReference type="ARBA" id="ARBA00007789"/>
    </source>
</evidence>
<evidence type="ECO:0000313" key="4">
    <source>
        <dbReference type="Proteomes" id="UP000612956"/>
    </source>
</evidence>
<dbReference type="AlphaFoldDB" id="A0A917V3V7"/>
<dbReference type="EMBL" id="BMMW01000001">
    <property type="protein sequence ID" value="GGK33277.1"/>
    <property type="molecule type" value="Genomic_DNA"/>
</dbReference>
<dbReference type="InterPro" id="IPR019949">
    <property type="entry name" value="CmoO-like"/>
</dbReference>
<dbReference type="PANTHER" id="PTHR30137:SF6">
    <property type="entry name" value="LUCIFERASE-LIKE MONOOXYGENASE"/>
    <property type="match status" value="1"/>
</dbReference>